<evidence type="ECO:0000256" key="1">
    <source>
        <dbReference type="ARBA" id="ARBA00022898"/>
    </source>
</evidence>
<gene>
    <name evidence="3" type="primary">csd_1</name>
    <name evidence="3" type="ORF">Pla175_11060</name>
</gene>
<dbReference type="Proteomes" id="UP000317429">
    <property type="component" value="Chromosome"/>
</dbReference>
<organism evidence="3 4">
    <name type="scientific">Pirellulimonas nuda</name>
    <dbReference type="NCBI Taxonomy" id="2528009"/>
    <lineage>
        <taxon>Bacteria</taxon>
        <taxon>Pseudomonadati</taxon>
        <taxon>Planctomycetota</taxon>
        <taxon>Planctomycetia</taxon>
        <taxon>Pirellulales</taxon>
        <taxon>Lacipirellulaceae</taxon>
        <taxon>Pirellulimonas</taxon>
    </lineage>
</organism>
<dbReference type="PANTHER" id="PTHR43586">
    <property type="entry name" value="CYSTEINE DESULFURASE"/>
    <property type="match status" value="1"/>
</dbReference>
<dbReference type="EC" id="2.8.1.7" evidence="3"/>
<sequence length="395" mass="43322">MFVIDWGWRMLEVDNATLESTRAALRAQMPITERWAYFDHAAVAPLPRPTMQAIQEWTTQAGEQGDTAWPAWAKQAEATRRDAAALIGADPGEIALVANTTAGINLVAEGIDWREGDNLVLPADEYPSNQYPWLNQAWRGVEVRTLPTDRGRVDLSALRDACDARTRIVSMSWVQFSAGYRHDIDAAVEIAHAAGAWFFLDAIQGLGVFPLDVRSTPVDFLAADGHKWMLGPEGAGMAYIRRDRLEQLRPVGVGAHSVKHAHDYTRIDMDLRDTAARYEGGSMNMPGMLGFGASLALLRSLPAGAAAACVLDITDYAVERLQSSGAQIVSHRTPEDGRDPRSGIVSFELPGRDPMEFRSGCLEAGVVLSCRAGRLRIAPHAYTNREDVDRLISML</sequence>
<dbReference type="AlphaFoldDB" id="A0A518D8H0"/>
<reference evidence="3 4" key="1">
    <citation type="submission" date="2019-02" db="EMBL/GenBank/DDBJ databases">
        <title>Deep-cultivation of Planctomycetes and their phenomic and genomic characterization uncovers novel biology.</title>
        <authorList>
            <person name="Wiegand S."/>
            <person name="Jogler M."/>
            <person name="Boedeker C."/>
            <person name="Pinto D."/>
            <person name="Vollmers J."/>
            <person name="Rivas-Marin E."/>
            <person name="Kohn T."/>
            <person name="Peeters S.H."/>
            <person name="Heuer A."/>
            <person name="Rast P."/>
            <person name="Oberbeckmann S."/>
            <person name="Bunk B."/>
            <person name="Jeske O."/>
            <person name="Meyerdierks A."/>
            <person name="Storesund J.E."/>
            <person name="Kallscheuer N."/>
            <person name="Luecker S."/>
            <person name="Lage O.M."/>
            <person name="Pohl T."/>
            <person name="Merkel B.J."/>
            <person name="Hornburger P."/>
            <person name="Mueller R.-W."/>
            <person name="Bruemmer F."/>
            <person name="Labrenz M."/>
            <person name="Spormann A.M."/>
            <person name="Op den Camp H."/>
            <person name="Overmann J."/>
            <person name="Amann R."/>
            <person name="Jetten M.S.M."/>
            <person name="Mascher T."/>
            <person name="Medema M.H."/>
            <person name="Devos D.P."/>
            <person name="Kaster A.-K."/>
            <person name="Ovreas L."/>
            <person name="Rohde M."/>
            <person name="Galperin M.Y."/>
            <person name="Jogler C."/>
        </authorList>
    </citation>
    <scope>NUCLEOTIDE SEQUENCE [LARGE SCALE GENOMIC DNA]</scope>
    <source>
        <strain evidence="3 4">Pla175</strain>
    </source>
</reference>
<dbReference type="SUPFAM" id="SSF53383">
    <property type="entry name" value="PLP-dependent transferases"/>
    <property type="match status" value="1"/>
</dbReference>
<dbReference type="InterPro" id="IPR015421">
    <property type="entry name" value="PyrdxlP-dep_Trfase_major"/>
</dbReference>
<keyword evidence="1" id="KW-0663">Pyridoxal phosphate</keyword>
<proteinExistence type="predicted"/>
<dbReference type="RefSeq" id="WP_145281906.1">
    <property type="nucleotide sequence ID" value="NZ_CP036291.1"/>
</dbReference>
<dbReference type="OrthoDB" id="9804366at2"/>
<evidence type="ECO:0000313" key="3">
    <source>
        <dbReference type="EMBL" id="QDU87740.1"/>
    </source>
</evidence>
<dbReference type="KEGG" id="pnd:Pla175_11060"/>
<dbReference type="PANTHER" id="PTHR43586:SF15">
    <property type="entry name" value="BLR3095 PROTEIN"/>
    <property type="match status" value="1"/>
</dbReference>
<dbReference type="InterPro" id="IPR000192">
    <property type="entry name" value="Aminotrans_V_dom"/>
</dbReference>
<evidence type="ECO:0000259" key="2">
    <source>
        <dbReference type="Pfam" id="PF00266"/>
    </source>
</evidence>
<accession>A0A518D8H0</accession>
<dbReference type="InterPro" id="IPR015424">
    <property type="entry name" value="PyrdxlP-dep_Trfase"/>
</dbReference>
<keyword evidence="4" id="KW-1185">Reference proteome</keyword>
<dbReference type="EMBL" id="CP036291">
    <property type="protein sequence ID" value="QDU87740.1"/>
    <property type="molecule type" value="Genomic_DNA"/>
</dbReference>
<evidence type="ECO:0000313" key="4">
    <source>
        <dbReference type="Proteomes" id="UP000317429"/>
    </source>
</evidence>
<protein>
    <submittedName>
        <fullName evidence="3">Putative cysteine desulfurase</fullName>
        <ecNumber evidence="3">2.8.1.7</ecNumber>
    </submittedName>
</protein>
<dbReference type="Gene3D" id="3.40.640.10">
    <property type="entry name" value="Type I PLP-dependent aspartate aminotransferase-like (Major domain)"/>
    <property type="match status" value="1"/>
</dbReference>
<keyword evidence="3" id="KW-0808">Transferase</keyword>
<dbReference type="GO" id="GO:0031071">
    <property type="term" value="F:cysteine desulfurase activity"/>
    <property type="evidence" value="ECO:0007669"/>
    <property type="project" value="UniProtKB-EC"/>
</dbReference>
<dbReference type="Pfam" id="PF00266">
    <property type="entry name" value="Aminotran_5"/>
    <property type="match status" value="1"/>
</dbReference>
<dbReference type="InterPro" id="IPR015422">
    <property type="entry name" value="PyrdxlP-dep_Trfase_small"/>
</dbReference>
<dbReference type="Gene3D" id="3.90.1150.10">
    <property type="entry name" value="Aspartate Aminotransferase, domain 1"/>
    <property type="match status" value="1"/>
</dbReference>
<feature type="domain" description="Aminotransferase class V" evidence="2">
    <location>
        <begin position="37"/>
        <end position="369"/>
    </location>
</feature>
<name>A0A518D8H0_9BACT</name>